<keyword evidence="14" id="KW-1185">Reference proteome</keyword>
<dbReference type="NCBIfam" id="NF045894">
    <property type="entry name" value="PKS_plus_SDR"/>
    <property type="match status" value="1"/>
</dbReference>
<dbReference type="InterPro" id="IPR020806">
    <property type="entry name" value="PKS_PP-bd"/>
</dbReference>
<dbReference type="SUPFAM" id="SSF51735">
    <property type="entry name" value="NAD(P)-binding Rossmann-fold domains"/>
    <property type="match status" value="8"/>
</dbReference>
<dbReference type="InterPro" id="IPR020807">
    <property type="entry name" value="PKS_DH"/>
</dbReference>
<keyword evidence="5" id="KW-0808">Transferase</keyword>
<feature type="domain" description="Carrier" evidence="10">
    <location>
        <begin position="4973"/>
        <end position="5048"/>
    </location>
</feature>
<dbReference type="SUPFAM" id="SSF53901">
    <property type="entry name" value="Thiolase-like"/>
    <property type="match status" value="4"/>
</dbReference>
<organism evidence="13 14">
    <name type="scientific">Actinomadura decatromicini</name>
    <dbReference type="NCBI Taxonomy" id="2604572"/>
    <lineage>
        <taxon>Bacteria</taxon>
        <taxon>Bacillati</taxon>
        <taxon>Actinomycetota</taxon>
        <taxon>Actinomycetes</taxon>
        <taxon>Streptosporangiales</taxon>
        <taxon>Thermomonosporaceae</taxon>
        <taxon>Actinomadura</taxon>
    </lineage>
</organism>
<reference evidence="13 14" key="1">
    <citation type="submission" date="2019-08" db="EMBL/GenBank/DDBJ databases">
        <title>Actinomadura sp. nov. CYP1-5 isolated from mountain soil.</title>
        <authorList>
            <person name="Songsumanus A."/>
            <person name="Kuncharoen N."/>
            <person name="Kudo T."/>
            <person name="Yuki M."/>
            <person name="Igarashi Y."/>
            <person name="Tanasupawat S."/>
        </authorList>
    </citation>
    <scope>NUCLEOTIDE SEQUENCE [LARGE SCALE GENOMIC DNA]</scope>
    <source>
        <strain evidence="13 14">CYP1-5</strain>
    </source>
</reference>
<dbReference type="InterPro" id="IPR006162">
    <property type="entry name" value="Ppantetheine_attach_site"/>
</dbReference>
<dbReference type="SMART" id="SM00823">
    <property type="entry name" value="PKS_PP"/>
    <property type="match status" value="4"/>
</dbReference>
<dbReference type="Pfam" id="PF08990">
    <property type="entry name" value="Docking"/>
    <property type="match status" value="1"/>
</dbReference>
<dbReference type="EMBL" id="VSRQ01000009">
    <property type="protein sequence ID" value="TYK43949.1"/>
    <property type="molecule type" value="Genomic_DNA"/>
</dbReference>
<keyword evidence="8" id="KW-0012">Acyltransferase</keyword>
<name>A0A5D3F7A7_9ACTN</name>
<dbReference type="PROSITE" id="PS52019">
    <property type="entry name" value="PKS_MFAS_DH"/>
    <property type="match status" value="3"/>
</dbReference>
<feature type="domain" description="Ketosynthase family 3 (KS3)" evidence="11">
    <location>
        <begin position="5067"/>
        <end position="5484"/>
    </location>
</feature>
<dbReference type="Pfam" id="PF22953">
    <property type="entry name" value="SpnB_Rossmann"/>
    <property type="match status" value="3"/>
</dbReference>
<dbReference type="PROSITE" id="PS00606">
    <property type="entry name" value="KS3_1"/>
    <property type="match status" value="4"/>
</dbReference>
<dbReference type="PANTHER" id="PTHR43775">
    <property type="entry name" value="FATTY ACID SYNTHASE"/>
    <property type="match status" value="1"/>
</dbReference>
<feature type="active site" description="Proton donor; for dehydratase activity" evidence="9">
    <location>
        <position position="4438"/>
    </location>
</feature>
<dbReference type="CDD" id="cd08956">
    <property type="entry name" value="KR_3_FAS_SDR_x"/>
    <property type="match status" value="3"/>
</dbReference>
<feature type="domain" description="Ketosynthase family 3 (KS3)" evidence="11">
    <location>
        <begin position="1715"/>
        <end position="2127"/>
    </location>
</feature>
<dbReference type="Gene3D" id="3.40.366.10">
    <property type="entry name" value="Malonyl-Coenzyme A Acyl Carrier Protein, domain 2"/>
    <property type="match status" value="4"/>
</dbReference>
<feature type="active site" description="Proton donor; for dehydratase activity" evidence="9">
    <location>
        <position position="2762"/>
    </location>
</feature>
<evidence type="ECO:0000256" key="2">
    <source>
        <dbReference type="ARBA" id="ARBA00004792"/>
    </source>
</evidence>
<dbReference type="Gene3D" id="3.40.50.720">
    <property type="entry name" value="NAD(P)-binding Rossmann-like Domain"/>
    <property type="match status" value="4"/>
</dbReference>
<dbReference type="Gene3D" id="3.40.47.10">
    <property type="match status" value="4"/>
</dbReference>
<dbReference type="InterPro" id="IPR020841">
    <property type="entry name" value="PKS_Beta-ketoAc_synthase_dom"/>
</dbReference>
<dbReference type="InterPro" id="IPR009081">
    <property type="entry name" value="PP-bd_ACP"/>
</dbReference>
<dbReference type="SMART" id="SM00822">
    <property type="entry name" value="PKS_KR"/>
    <property type="match status" value="4"/>
</dbReference>
<feature type="active site" description="Proton acceptor; for dehydratase activity" evidence="9">
    <location>
        <position position="928"/>
    </location>
</feature>
<feature type="region of interest" description="C-terminal hotdog fold" evidence="9">
    <location>
        <begin position="1031"/>
        <end position="1166"/>
    </location>
</feature>
<keyword evidence="6" id="KW-0045">Antibiotic biosynthesis</keyword>
<evidence type="ECO:0000256" key="5">
    <source>
        <dbReference type="ARBA" id="ARBA00022679"/>
    </source>
</evidence>
<feature type="region of interest" description="C-terminal hotdog fold" evidence="9">
    <location>
        <begin position="4377"/>
        <end position="4512"/>
    </location>
</feature>
<dbReference type="Proteomes" id="UP000323505">
    <property type="component" value="Unassembled WGS sequence"/>
</dbReference>
<evidence type="ECO:0000256" key="3">
    <source>
        <dbReference type="ARBA" id="ARBA00022450"/>
    </source>
</evidence>
<dbReference type="InterPro" id="IPR015083">
    <property type="entry name" value="NorB/c/GfsB-D-like_docking"/>
</dbReference>
<evidence type="ECO:0000259" key="10">
    <source>
        <dbReference type="PROSITE" id="PS50075"/>
    </source>
</evidence>
<dbReference type="InterPro" id="IPR014031">
    <property type="entry name" value="Ketoacyl_synth_C"/>
</dbReference>
<dbReference type="Pfam" id="PF18369">
    <property type="entry name" value="PKS_DE"/>
    <property type="match status" value="1"/>
</dbReference>
<dbReference type="CDD" id="cd08952">
    <property type="entry name" value="KR_1_SDR_x"/>
    <property type="match status" value="1"/>
</dbReference>
<dbReference type="InterPro" id="IPR016039">
    <property type="entry name" value="Thiolase-like"/>
</dbReference>
<dbReference type="Gene3D" id="1.10.1200.10">
    <property type="entry name" value="ACP-like"/>
    <property type="match status" value="4"/>
</dbReference>
<dbReference type="SMART" id="SM00825">
    <property type="entry name" value="PKS_KS"/>
    <property type="match status" value="4"/>
</dbReference>
<accession>A0A5D3F7A7</accession>
<sequence length="6635" mass="695746">MSNDEKLRDYLKLATSELQQTRRRLRDLEARDREPIAIVGMACRFPGGVSSPEDLWRLVEDGVDAVSPFPSDRGWDVAELFDPTGERPNTSYVNTGGFLDGAASFDAEFFGISPNEALLMDPQQRILLEISWEALERAGIDPSSLAGTPTGVFAGLVYHDYFANSNTGAIASGRVSYTLGLEGPAVTVDTACSSSLVALHLAVQALRSGECSLALAGGVSVMATPETFIDFSQQRGLSPDGRCKAFAASADGTGWGEGAGMLLVERLSDARRNGHPVLAVVRGSAVNQDGASNGLTAPNGPSQQRVIAQALASAQVSAAQVDVVEAHGTGTTLGDPIEAQALLATYGQDRPDDRPLWLGSIKSNIGHAQAAAGVAGIIKMVEAMRHGVLPKTLHVDAPSPNVDWTAGRVELLTEAREWPEEERPRRAGISSFGISGTNAHVIVEQAPPAEAESRSPAPGPVPWTISARSRDAVPAQAARLLDFLAQRPDLDPVDVGFSLATTRAALEHRAAVVAPDRAALLDGLAALAADEPDSRVVRGSARLEGGTAFLFSGQGSQRLGMGRELHEKFPVFAEAFDAVCAELDRHLDRPIRDVIWSEPELLNQTVFTQTGLFAVEVALFRLLESWGVRPDFLAGHSIGELAAAHVAGMFSLEDAAKLVAARGRLMQALPSGGTMAAIQATEDEVVPLLNDQVGIAAVNGPRAIVVSGAEADVTRVLEHFTELGRKATRLRVSHAFHSPLMDPMLDDFRRVAESITYADPEIPIVGVEAEAGYWVRHVREAVRFHDAVTRLRDEGVVRFLEVGPDGVLTAMVRGGVDGAVAVPVLRKGHAEGTSLITAVAHLHVNGVAPDWRAVFDGRDAGRVDLPTHAFQHRRYWMEASSGAADVASAGLGKTGHPLLAASVVLAESDEVILTGRLSAGTQPWLADHVVGGVVLFPGTGFVELAVRAGDEVGCARIEELTLQAPLVLPAQGGGVQVQVVVGVPDASGVRRVSVHSRDEGVPVWTQHAAGTLAPAARPDGADLTQWPPPGAAPVELGRFYEELAASGLEYGPTFQGLRAVWRDGDDLYAEVVLPDQVADDGYGLHPALLDAGLHAITLHEPGGDGTALPFAWSGVELYASGARALRVRVSPTTGDTVSLQVADGTGRAVAAVGSLALRRITADQLSAARSVFHESLYRVEWAPVPDTPPDTPAWTGWDDLGPDDDVPEVVVLPVAGGVDAASVRPAVVRALDAVRAWLAEERFTESTLVVATAGAVSSSGGEDVTDLAGAAVWGLVRTAQSENPGRIVLADLFPGAGPADAARVVGSGEPQVAVRDGVVRAPRLARVSVAAPDAPSASVFGGGGAGTVLITGGTGGLGALVARHLVTEHGVERLLLVSRRGADAPGAPELRDELAGLGAEVELAACDVADRDALAGLLAGRDVSGVVHAAGVLDDGVISSLTAERVDAVMRPKVDAAWNLHELTRDLPDLSAFVLFSSAAGVLGTPGQGNYAAANAFLDGLAAHRASLGLPVQALAWGPWTAGSGMLAGLDDGEVERMARSGVEGLSGDEGLALLDTACALGDASLVPIRLDLKALGAGGGEVPRLFHGLVPRVRRTAASVQADTGALRRRLASLPEPEWYDALSVLVRTQAAIVLGHSGPEAVEPERAFRDLGFDSLSAVEFRNALAEATGLRLPATLVFDYPSPDVLARYLLSEVSGAGEARLVTATSAGADDEPIAIVGMACRYPGGVASPEDLWRLVAGGVDAVSTFPSDRGWDTSGLFDPAGERPNTSYVNTGGFLHEAAEFDPGFFGISPNEAAEMDPQQRLLLEVSWEALERAGIDPSSLRGSSTGVFAGVMYHDYADSSSSGSVVSGRISYTFGFEGPAVTVDTACSSSLVALHWAAQALRSGECSLALAGGVAVMATPWTFVEFSRQGGLAADGRAKSFAASADGTSWGEGAGMLLVERLSDARRLGHPVLAVVRGSAVNQDGASNGLTAPNGPSQRRVIRQALANAGLGVGDVDAVEAHGTGTTLGDPIEAQALLATYGQGRSEGRPLWLGSIKSNIGHTQAAAGVAGIIKMVQAMRHGVLPKTLHVDEPTPHVDWSAGQVELLAEEREWPQNGHPRRAGISSFGISGTNAHVIVEQPPAVEKESPPAAELPVVPWVVSARSEAGLRGQAARLAEFVRGDERVSPLDVGFSLVATRGIFEHRAVVVGQDHDELLAGLDRLAAGESRRPDRKEGGTAFLFSGQGSQRVGMGRELYEAFPVFAEAFDAVCGELDKHLDRPLQQVVWSEPELLDQTVFTQTGLFAVEVALYRLLESWGVRPDFLAGHSIGELAAAHVAGMFSLEDAAKLVAARGRLMQALPPGGAMAAVQATEDEIVPHVNDRVGVAAVNGLDSVVVSGAEDEVSRLVEHFTELGRKTTRLRVSHAFHSPLMDPMLDDFRQVAGSITFNEPAIPLAGPQPDAEYWVRHVRDAVRFHDTVAELGGRGVARFLEVGPDGVLTAIVQSNSDGAVVVPAMRREQAETKTLFTALGGLHASGASIDWRTVLAGRGARQVELPTYAFQREHFWLSAPQAGGDAESMGLGSADHPLLSAVVSSPESDGVVLSGRLSVHAQPWLADHAFGGVVVFPGTGFVELAVRAGDQVGSGRVEELTLEQPLVLPGDGGTSVQIVVGAPREDARRTVSIHSRQDDDAPWTCHAVGLLSNTDALPDFGMEQWPPAGATEAETEGLYDVLDYGPAFQGLQAAWRRGDEVFAEIALPDQVAEDRFGLHPALLDAALHAIALTDAASGDGVLLPFAWSGVELFATGARTLRVRVSPTAGDAVSLQVADGSGRPVAAIGSLVLREVSADRFSEAEARDPSGDSLYHVEWTPIGLESDSAPSWTRWEELEQNTAVPDVVVYEPDAGGEVRASVHQALAVAQAWLADQRFASSTLLVVTSGAVSVDGEDVTDLGGAAAWGLIRSAQSENPGRIVLADLDTGMNTADALPAVASGEPQVAFRDGGTFVMRLARVPALPPSEETFPGDGTVLITGGTGGLGALVARHLVTGHGVSRLLLVSRRGADAPGAPELRDDLIALGAEVEFAACDVSDRDAAAQLMAGREIAAVVHAAGVLDDGVISSLTPERVDAVLRPKADAAWNLHELTRDQNLSAFVLFSSAAGVLGSPGQGNYAAANAFLDGLAAHRRAHGLPAQSLAWGLWSTGMAERAQSFDRTGLEALPDGQGLALFDAAGRVDEAMLVPVRLNLRTLASSGGADVPHVLRGLVRGTRRRAAADSGAGGAAALGRRLSGLTEAEQEEMLLDIVRGRAASVLGYAGPAAVEPERAFRDLGFDSLSAVEFRNALAEATGLRLPATLVFDYPVPVVLARHLLDEVTGAASDRPVVAAARVDDEPIAIVGMACRFPGGVTAPEDLWRLVADGVDAVSEFPADRGWDVDGLYDPEPGTPGKSYVRTGGFLHDAAEFDPGFFGISPREALSMDPQQRLLLEVSWEALERAGIDPSSLRGSATGVFAGAMYHDYAAGSNTGSIVSGRISYTFGLEGPAVTVDTACSSSLVALHLAAQALRSGECTLALAGGVAVMATPDTFVDFSLERGLAQDGRAKSFAAAADGTSWGEGAGMLLVERLSDARRNGHPVLAVVRGTAVNQDGASNGLTAPNGPSQQRVIRQALANAGLDAADVDAVEAHGTGTTLGDPIEAQALLATYGQGRSEDRPLWLGSIKSNIGHTQAAAGVAGIIKTVYAMRHGVLPKTLHVDEPTPHVDWTAGRVELLAEAREWPRNGHPRRAGISSFGISGTNAHVILEQVPVPEAPERPSGEDGVLPWLLSARDEAGLRGQAERLRAHLRAHSEPEALDVAFTLATSRAVLEHRAVVVGRGREELLAGLDVLAEGRTAGHGVVRGTAKPGQTAFLFSGQGSQRVGMGRELYEAFPVFAEAFDAVCAEIDRHLDRPLKEVVWSEPELLNQTVFTQTGLFAVEVALFRLLESWGVRPDFLAGHSIGELAAAHVAGMFSLEDAAKLVAARGRLMQALPPGGAMAAIQATETEVVPLLDSAVIGVAAVNGPNSVVVSGAEDAVSRISDHFTELGRKTTRLRVSHAFHSPLMDPMLDDFRQLAESITFNAPSLPVLGAQPDAEYWVRHVRDAVRFHDAVTELRDQGVTRFLEIGPDGVLTALVRDDSDAEVVAPVLRRDRPEAQELLTALGHVHAHGLDVDWHAVFAGRAARMVELPTYAFQRERFWLLDTTANDDPSALGLGPAEHPLLGAVVPIPGSDGVMLTGRLSADGQPWLAEHEVLGSVLLPGAVFVELAVRAGDQIGCDVLEQLTLEAPLVLPEHGGAAIHVTVGAADERGRRPVSVHSLPEGGAGDGEWTRHAEGVLATGAEQPPSDLAQWPPADATALDVADAYDRLADRGFGYGPLFQGMRAAWQRGSDLFAEVALPDDARDQATAYGIHPALLDAAMHVILLDGGDEALLPFEWSGVSLHAAGASTLRVRVSQLGDTVVSLLASDETGRAVLSVESLASRAMSAEQLSTPGGPNDGLFTVAWSPAPSMDGQPPASSLAVLGSDRCGLSADVPLFASLEGVADAGVPDVVVWSPAVVGDGVLADVRATAHFALGVVQEWLGDERFAASRLVVVLREGLAQAPVRGLLRAAQAENPGRFVLVDLDDASESGNVLARVAGSGDEPEVAIRGGQVRFPRLTAAKSASSFQWDPDGTVLVTGGTGGLGALVARHLVSTHGVRHLVLTSRRGLNAPGAAELRAELADLGAEVSVAACDVSDRQAVADLLDGIAAEHPLTGVVHAAGVADNGLIGSLSPDRVDAVFGPKVDGAWHLHELTRDLDLSAFVLFSSAGGMVLAAGQGNYAAANVFLDALAEHRRSLGLTATSMAFGLWDTTEGMSAELDASDADRLRRLGMPPMSVDEALALFDASLGVDEATVVPLRVDRAVLRARQGDEIPALLRGLSGNGRRPVRGRAESSLSDRLIRMLPDERLNALSDIVRTQVAAVLGHASADAVQPDRAFRDLGFDSLSAVELRNALRAETGLRLPATLVFDYPNAHAVAEYLESELSGTAAAGAVVTASAQKVDDDPIVIVGMACRYPGGVASPEDLWRLVEGGVDAVSGFPVDRGWDVEGLFDPVPGRPGKSVAREGGFLYDAADFDADFFGVSPREAADTDPQQRLLLEASWEAFERAGIDPSSLRGSATGVFAGLMYHDYALDADAASTSAGSLASGRVSYVFGLEGPSVTLDTACSSSLVALHLASQALRSGECSLALAGGVTVMSTPGMFVEFSRQRGLAGDGRCKSFSASADGAGWAEGVGVLVVERLSDARRNGHPVLAVVRGSAVNQDGASNGLTAPNGPSQQRVIRQALANAGLNAADVDAVEAHGTGTRLGDPIEAQAVIATYGQDRPEDRPLWLGSIKSNMGHAQAAAGVAGIIKMVQAMRHGVLPRTLHVDEPSPHVDWSAGAVELLTEARDWPRDGRPRRAGVSSFGISGTNVHLILEEPPAAKSEEVSLDPPATIPWLISARDEAGLQAQAERLRAHLRSTPELRPLDVGFSLASDRALLERRAVVLAGDGDSTLDALAALGAGKPHPDVVVGTGPAGPGSTALLFSGQGAQRLGMGRELYETFPVFADAFDTVCAELDQHLDRSLREVIWSDPDLLDQTAFTQTGLFAIEVALFRLLESWGVRADFLAGHSIGELAAAHVAGMFSLEDAAKLVAARGRLMQALPPGGAMAAVQATEDEVTPLLSGEVGVAAVNGPQATVVSGAEDEVTRIIDHFTGLGRKTTRLRVSHAFHSPLMDPMLEDFRQVAHSIAYTTPALPIVGAEPDPEYWVRHVRDAVRFHDTLTHLHDSGVTRFLEIGPDGVLTAMVPAALPDTDATVSVAALRRDRPETATLLTALAHLHVTGTTIDWPALFTHHGGHRVELPTYAFQRTRYWSDPVTNTRPSDPADEAFWDAVEQGDLSSLAQSLDLAPESLRDVAPALSDWRRRSRETQAVDSWRYRITWKPLADRPKTTPSGEWLVVMPSGLDLTRITKALTDNGVQLIPMEVDDDDREALADRLRDAKATDGVLSFLALDARPHPHHPAITRGVAATIALAQALDDTGHDAPLWCLTRGAVAVDDPAEITDLAQASLWGLGTVLGLERPRTWGGMIDLPAAPARDDLDETTLHLLATALTGEAGDQVAIRPGKVAVRRLVRAGLNGRTPARTWRPRGTVLVTGGTGGVGAQVARRLAADGAEHLVLTSRRGPAAEGAAELEAELSALGVRVTVAACDVADRDALRRLLDSIGDDLTAVMHAAGTLGANAPLSDLTLDELAAVMPKAVGAAHLDDLLADRPLDAFVLFSSGAAAWGGAGQSAYAAANAYLDALAHRRRADGRTATAIAWGTWNAGMVDADAGAAARRLGLAPMEPRPAINALRQALDHDESHLVVADIDWSRFTAAYTLARPRPLLDELPEARAALAAQGDDGDAPDTESGFAARLAAMPEAERGRALLDLVRTHVAVILGYDDSAALDPGRAFKELGFDSVAAVELRTRLSAATGRRLPATLAFDHASPAALAAFLQTLMRPADAAVQGDVPITTELDRLEAAVAALPAEEIERSGVTARLQALVASLNQSLAGRDGGADVASRLEDATADDLFDFIDKDLGMA</sequence>
<dbReference type="InterPro" id="IPR001227">
    <property type="entry name" value="Ac_transferase_dom_sf"/>
</dbReference>
<dbReference type="PROSITE" id="PS52004">
    <property type="entry name" value="KS3_2"/>
    <property type="match status" value="4"/>
</dbReference>
<dbReference type="GO" id="GO:0031177">
    <property type="term" value="F:phosphopantetheine binding"/>
    <property type="evidence" value="ECO:0007669"/>
    <property type="project" value="InterPro"/>
</dbReference>
<dbReference type="Pfam" id="PF00550">
    <property type="entry name" value="PP-binding"/>
    <property type="match status" value="4"/>
</dbReference>
<dbReference type="Pfam" id="PF08659">
    <property type="entry name" value="KR"/>
    <property type="match status" value="4"/>
</dbReference>
<dbReference type="PROSITE" id="PS50075">
    <property type="entry name" value="CARRIER"/>
    <property type="match status" value="4"/>
</dbReference>
<dbReference type="SMART" id="SM00827">
    <property type="entry name" value="PKS_AT"/>
    <property type="match status" value="4"/>
</dbReference>
<evidence type="ECO:0000259" key="11">
    <source>
        <dbReference type="PROSITE" id="PS52004"/>
    </source>
</evidence>
<feature type="region of interest" description="N-terminal hotdog fold" evidence="9">
    <location>
        <begin position="2574"/>
        <end position="2696"/>
    </location>
</feature>
<evidence type="ECO:0000256" key="4">
    <source>
        <dbReference type="ARBA" id="ARBA00022553"/>
    </source>
</evidence>
<evidence type="ECO:0000256" key="1">
    <source>
        <dbReference type="ARBA" id="ARBA00001957"/>
    </source>
</evidence>
<evidence type="ECO:0000256" key="9">
    <source>
        <dbReference type="PROSITE-ProRule" id="PRU01363"/>
    </source>
</evidence>
<feature type="domain" description="Ketosynthase family 3 (KS3)" evidence="11">
    <location>
        <begin position="33"/>
        <end position="445"/>
    </location>
</feature>
<dbReference type="SMART" id="SM01294">
    <property type="entry name" value="PKS_PP_betabranch"/>
    <property type="match status" value="4"/>
</dbReference>
<keyword evidence="7" id="KW-0511">Multifunctional enzyme</keyword>
<evidence type="ECO:0000313" key="13">
    <source>
        <dbReference type="EMBL" id="TYK43949.1"/>
    </source>
</evidence>
<keyword evidence="3" id="KW-0596">Phosphopantetheine</keyword>
<comment type="pathway">
    <text evidence="2">Antibiotic biosynthesis.</text>
</comment>
<dbReference type="PANTHER" id="PTHR43775:SF51">
    <property type="entry name" value="INACTIVE PHENOLPHTHIOCEROL SYNTHESIS POLYKETIDE SYNTHASE TYPE I PKS1-RELATED"/>
    <property type="match status" value="1"/>
</dbReference>
<dbReference type="InterPro" id="IPR018201">
    <property type="entry name" value="Ketoacyl_synth_AS"/>
</dbReference>
<dbReference type="InterPro" id="IPR049552">
    <property type="entry name" value="PKS_DH_N"/>
</dbReference>
<dbReference type="CDD" id="cd00833">
    <property type="entry name" value="PKS"/>
    <property type="match status" value="4"/>
</dbReference>
<dbReference type="Pfam" id="PF00698">
    <property type="entry name" value="Acyl_transf_1"/>
    <property type="match status" value="4"/>
</dbReference>
<dbReference type="InterPro" id="IPR050091">
    <property type="entry name" value="PKS_NRPS_Biosynth_Enz"/>
</dbReference>
<feature type="region of interest" description="C-terminal hotdog fold" evidence="9">
    <location>
        <begin position="2708"/>
        <end position="2839"/>
    </location>
</feature>
<dbReference type="InterPro" id="IPR016036">
    <property type="entry name" value="Malonyl_transacylase_ACP-bd"/>
</dbReference>
<dbReference type="InterPro" id="IPR013968">
    <property type="entry name" value="PKS_KR"/>
</dbReference>
<feature type="domain" description="Carrier" evidence="10">
    <location>
        <begin position="6476"/>
        <end position="6551"/>
    </location>
</feature>
<dbReference type="InterPro" id="IPR036736">
    <property type="entry name" value="ACP-like_sf"/>
</dbReference>
<keyword evidence="4" id="KW-0597">Phosphoprotein</keyword>
<dbReference type="InterPro" id="IPR041618">
    <property type="entry name" value="PKS_DE"/>
</dbReference>
<dbReference type="Pfam" id="PF21089">
    <property type="entry name" value="PKS_DH_N"/>
    <property type="match status" value="3"/>
</dbReference>
<evidence type="ECO:0000256" key="7">
    <source>
        <dbReference type="ARBA" id="ARBA00023268"/>
    </source>
</evidence>
<comment type="cofactor">
    <cofactor evidence="1">
        <name>pantetheine 4'-phosphate</name>
        <dbReference type="ChEBI" id="CHEBI:47942"/>
    </cofactor>
</comment>
<dbReference type="SMART" id="SM00826">
    <property type="entry name" value="PKS_DH"/>
    <property type="match status" value="3"/>
</dbReference>
<dbReference type="InterPro" id="IPR049900">
    <property type="entry name" value="PKS_mFAS_DH"/>
</dbReference>
<dbReference type="GO" id="GO:0004312">
    <property type="term" value="F:fatty acid synthase activity"/>
    <property type="evidence" value="ECO:0007669"/>
    <property type="project" value="TreeGrafter"/>
</dbReference>
<feature type="active site" description="Proton acceptor; for dehydratase activity" evidence="9">
    <location>
        <position position="2606"/>
    </location>
</feature>
<dbReference type="InterPro" id="IPR049551">
    <property type="entry name" value="PKS_DH_C"/>
</dbReference>
<protein>
    <submittedName>
        <fullName evidence="13">SDR family NAD(P)-dependent oxidoreductase</fullName>
    </submittedName>
</protein>
<feature type="domain" description="PKS/mFAS DH" evidence="12">
    <location>
        <begin position="896"/>
        <end position="1166"/>
    </location>
</feature>
<dbReference type="GO" id="GO:0006633">
    <property type="term" value="P:fatty acid biosynthetic process"/>
    <property type="evidence" value="ECO:0007669"/>
    <property type="project" value="InterPro"/>
</dbReference>
<evidence type="ECO:0000256" key="6">
    <source>
        <dbReference type="ARBA" id="ARBA00023194"/>
    </source>
</evidence>
<proteinExistence type="predicted"/>
<dbReference type="Pfam" id="PF00109">
    <property type="entry name" value="ketoacyl-synt"/>
    <property type="match status" value="4"/>
</dbReference>
<evidence type="ECO:0000259" key="12">
    <source>
        <dbReference type="PROSITE" id="PS52019"/>
    </source>
</evidence>
<feature type="domain" description="Carrier" evidence="10">
    <location>
        <begin position="1622"/>
        <end position="1697"/>
    </location>
</feature>
<dbReference type="SUPFAM" id="SSF47336">
    <property type="entry name" value="ACP-like"/>
    <property type="match status" value="4"/>
</dbReference>
<dbReference type="PROSITE" id="PS00012">
    <property type="entry name" value="PHOSPHOPANTETHEINE"/>
    <property type="match status" value="2"/>
</dbReference>
<gene>
    <name evidence="13" type="ORF">FXF68_35055</name>
</gene>
<evidence type="ECO:0000256" key="8">
    <source>
        <dbReference type="ARBA" id="ARBA00023315"/>
    </source>
</evidence>
<dbReference type="Gene3D" id="3.10.129.110">
    <property type="entry name" value="Polyketide synthase dehydratase"/>
    <property type="match status" value="3"/>
</dbReference>
<dbReference type="FunFam" id="3.40.47.10:FF:000019">
    <property type="entry name" value="Polyketide synthase type I"/>
    <property type="match status" value="4"/>
</dbReference>
<dbReference type="InterPro" id="IPR014043">
    <property type="entry name" value="Acyl_transferase_dom"/>
</dbReference>
<feature type="domain" description="PKS/mFAS DH" evidence="12">
    <location>
        <begin position="4240"/>
        <end position="4512"/>
    </location>
</feature>
<dbReference type="InterPro" id="IPR036291">
    <property type="entry name" value="NAD(P)-bd_dom_sf"/>
</dbReference>
<feature type="domain" description="Carrier" evidence="10">
    <location>
        <begin position="3283"/>
        <end position="3358"/>
    </location>
</feature>
<feature type="active site" description="Proton acceptor; for dehydratase activity" evidence="9">
    <location>
        <position position="4272"/>
    </location>
</feature>
<dbReference type="FunFam" id="1.10.1200.10:FF:000007">
    <property type="entry name" value="Probable polyketide synthase pks17"/>
    <property type="match status" value="4"/>
</dbReference>
<dbReference type="InterPro" id="IPR032821">
    <property type="entry name" value="PKS_assoc"/>
</dbReference>
<feature type="domain" description="Ketosynthase family 3 (KS3)" evidence="11">
    <location>
        <begin position="3375"/>
        <end position="3787"/>
    </location>
</feature>
<dbReference type="GO" id="GO:0004315">
    <property type="term" value="F:3-oxoacyl-[acyl-carrier-protein] synthase activity"/>
    <property type="evidence" value="ECO:0007669"/>
    <property type="project" value="InterPro"/>
</dbReference>
<feature type="active site" description="Proton donor; for dehydratase activity" evidence="9">
    <location>
        <position position="1090"/>
    </location>
</feature>
<dbReference type="Gene3D" id="3.30.70.3290">
    <property type="match status" value="4"/>
</dbReference>
<dbReference type="SUPFAM" id="SSF52151">
    <property type="entry name" value="FabD/lysophospholipase-like"/>
    <property type="match status" value="4"/>
</dbReference>
<dbReference type="InterPro" id="IPR014030">
    <property type="entry name" value="Ketoacyl_synth_N"/>
</dbReference>
<dbReference type="Pfam" id="PF16197">
    <property type="entry name" value="KAsynt_C_assoc"/>
    <property type="match status" value="4"/>
</dbReference>
<dbReference type="InterPro" id="IPR055123">
    <property type="entry name" value="SpnB-like_Rossmann"/>
</dbReference>
<comment type="caution">
    <text evidence="13">The sequence shown here is derived from an EMBL/GenBank/DDBJ whole genome shotgun (WGS) entry which is preliminary data.</text>
</comment>
<feature type="region of interest" description="N-terminal hotdog fold" evidence="9">
    <location>
        <begin position="4240"/>
        <end position="4365"/>
    </location>
</feature>
<dbReference type="InterPro" id="IPR016035">
    <property type="entry name" value="Acyl_Trfase/lysoPLipase"/>
</dbReference>
<feature type="region of interest" description="N-terminal hotdog fold" evidence="9">
    <location>
        <begin position="896"/>
        <end position="1019"/>
    </location>
</feature>
<dbReference type="Pfam" id="PF14765">
    <property type="entry name" value="PS-DH"/>
    <property type="match status" value="3"/>
</dbReference>
<dbReference type="GO" id="GO:0033068">
    <property type="term" value="P:macrolide biosynthetic process"/>
    <property type="evidence" value="ECO:0007669"/>
    <property type="project" value="UniProtKB-ARBA"/>
</dbReference>
<dbReference type="RefSeq" id="WP_148767044.1">
    <property type="nucleotide sequence ID" value="NZ_VSRQ01000009.1"/>
</dbReference>
<feature type="domain" description="PKS/mFAS DH" evidence="12">
    <location>
        <begin position="2574"/>
        <end position="2839"/>
    </location>
</feature>
<dbReference type="InterPro" id="IPR042104">
    <property type="entry name" value="PKS_dehydratase_sf"/>
</dbReference>
<dbReference type="InterPro" id="IPR057326">
    <property type="entry name" value="KR_dom"/>
</dbReference>
<dbReference type="Pfam" id="PF02801">
    <property type="entry name" value="Ketoacyl-synt_C"/>
    <property type="match status" value="4"/>
</dbReference>
<dbReference type="SUPFAM" id="SSF55048">
    <property type="entry name" value="Probable ACP-binding domain of malonyl-CoA ACP transacylase"/>
    <property type="match status" value="4"/>
</dbReference>
<evidence type="ECO:0000313" key="14">
    <source>
        <dbReference type="Proteomes" id="UP000323505"/>
    </source>
</evidence>